<proteinExistence type="predicted"/>
<dbReference type="SUPFAM" id="SSF49265">
    <property type="entry name" value="Fibronectin type III"/>
    <property type="match status" value="1"/>
</dbReference>
<name>A0ABM9AVN0_9BACT</name>
<gene>
    <name evidence="2" type="ORF">EMA8858_03887</name>
</gene>
<organism evidence="2 3">
    <name type="scientific">Emticicia aquatica</name>
    <dbReference type="NCBI Taxonomy" id="1681835"/>
    <lineage>
        <taxon>Bacteria</taxon>
        <taxon>Pseudomonadati</taxon>
        <taxon>Bacteroidota</taxon>
        <taxon>Cytophagia</taxon>
        <taxon>Cytophagales</taxon>
        <taxon>Leadbetterellaceae</taxon>
        <taxon>Emticicia</taxon>
    </lineage>
</organism>
<dbReference type="EMBL" id="CAKLPY010000005">
    <property type="protein sequence ID" value="CAH0997753.1"/>
    <property type="molecule type" value="Genomic_DNA"/>
</dbReference>
<evidence type="ECO:0000313" key="2">
    <source>
        <dbReference type="EMBL" id="CAH0997753.1"/>
    </source>
</evidence>
<accession>A0ABM9AVN0</accession>
<dbReference type="Pfam" id="PF13585">
    <property type="entry name" value="CHU_C"/>
    <property type="match status" value="1"/>
</dbReference>
<evidence type="ECO:0000313" key="3">
    <source>
        <dbReference type="Proteomes" id="UP000837932"/>
    </source>
</evidence>
<reference evidence="2" key="1">
    <citation type="submission" date="2021-12" db="EMBL/GenBank/DDBJ databases">
        <authorList>
            <person name="Rodrigo-Torres L."/>
            <person name="Arahal R. D."/>
            <person name="Lucena T."/>
        </authorList>
    </citation>
    <scope>NUCLEOTIDE SEQUENCE</scope>
    <source>
        <strain evidence="2">CECT 8858</strain>
    </source>
</reference>
<keyword evidence="1" id="KW-0732">Signal</keyword>
<protein>
    <recommendedName>
        <fullName evidence="4">Gliding motility-associated C-terminal domain-containing protein</fullName>
    </recommendedName>
</protein>
<evidence type="ECO:0008006" key="4">
    <source>
        <dbReference type="Google" id="ProtNLM"/>
    </source>
</evidence>
<feature type="signal peptide" evidence="1">
    <location>
        <begin position="1"/>
        <end position="28"/>
    </location>
</feature>
<comment type="caution">
    <text evidence="2">The sequence shown here is derived from an EMBL/GenBank/DDBJ whole genome shotgun (WGS) entry which is preliminary data.</text>
</comment>
<sequence>MERNNRKFSKWLINTLLFLINTCFVAFGQQVAEPQICRNPSLLGTNYITGGAFDINKYSCLSENTVNTTHIVTSPSGIASGSELYYFNFTDGSNVSDAIPNNSSLFGGAGVFWVLQEGKIGIKNAISCNSIEVIQTHIPEIEVVRCGNLSIKITIKNTTTNTFHNQYLVDWGDGQQEKFILNAASLPFNIPTHQYTQIPTSPPSIIGKYVRDNAVVCSSLAKNISLEDFVYISELNGLNSGKEAQIVILKGETNKEYAIQYKKVVNSTWTDYGEIIKYGVDKGEITVKGLDPTNEYCFRVKEVLNTCGLISYTNEVCTIVPRLNLLASNSLIVDWNVPNGVSNIQDYKINLKDSDNTSYATFTSINNSFTHSPLKCKLKYTFKVSTAYNFNKYVVSIKSPDFLVDTETAKKLPPILVGAISIEKPKIFVNLAVPDSFEPVSYTFYRAENNSENFKEIANTSNSYLVESGLDFTKNQYCYKVDYTNTCGVKSELSPSFCSVFSSLENTSTLQWTPIEIVQIDEYISSEKEYIVQMIDNSGGTHEISRVKKTNFKFSDNALIEEELLKFGKAKLLIEASQDLVIDYYGTVQNIYFSVHSNEIEVFKPIAFYLPNAFTPDNTGPSENEVFMAKGEFLNGIQMLIYDKWGSVIFESNDLNIGWTGKQSDGLTPCPIGEYSYKITCEDIFGQKSTKIGSIALLK</sequence>
<dbReference type="InterPro" id="IPR036116">
    <property type="entry name" value="FN3_sf"/>
</dbReference>
<feature type="chain" id="PRO_5046569398" description="Gliding motility-associated C-terminal domain-containing protein" evidence="1">
    <location>
        <begin position="29"/>
        <end position="699"/>
    </location>
</feature>
<evidence type="ECO:0000256" key="1">
    <source>
        <dbReference type="SAM" id="SignalP"/>
    </source>
</evidence>
<dbReference type="Proteomes" id="UP000837932">
    <property type="component" value="Unassembled WGS sequence"/>
</dbReference>
<dbReference type="Gene3D" id="2.60.40.10">
    <property type="entry name" value="Immunoglobulins"/>
    <property type="match status" value="2"/>
</dbReference>
<keyword evidence="3" id="KW-1185">Reference proteome</keyword>
<dbReference type="InterPro" id="IPR013783">
    <property type="entry name" value="Ig-like_fold"/>
</dbReference>
<dbReference type="RefSeq" id="WP_238808561.1">
    <property type="nucleotide sequence ID" value="NZ_CAKLPY010000005.1"/>
</dbReference>